<dbReference type="STRING" id="706191.PANA_1355"/>
<name>D4GNH1_PANAM</name>
<keyword evidence="2" id="KW-1185">Reference proteome</keyword>
<dbReference type="HOGENOM" id="CLU_2303156_0_0_6"/>
<accession>D4GNH1</accession>
<dbReference type="EMBL" id="CP001875">
    <property type="protein sequence ID" value="ADD76522.1"/>
    <property type="molecule type" value="Genomic_DNA"/>
</dbReference>
<dbReference type="eggNOG" id="ENOG502ZQDU">
    <property type="taxonomic scope" value="Bacteria"/>
</dbReference>
<proteinExistence type="predicted"/>
<evidence type="ECO:0000313" key="2">
    <source>
        <dbReference type="Proteomes" id="UP000001702"/>
    </source>
</evidence>
<organism evidence="1 2">
    <name type="scientific">Pantoea ananatis (strain LMG 20103)</name>
    <dbReference type="NCBI Taxonomy" id="706191"/>
    <lineage>
        <taxon>Bacteria</taxon>
        <taxon>Pseudomonadati</taxon>
        <taxon>Pseudomonadota</taxon>
        <taxon>Gammaproteobacteria</taxon>
        <taxon>Enterobacterales</taxon>
        <taxon>Erwiniaceae</taxon>
        <taxon>Pantoea</taxon>
    </lineage>
</organism>
<dbReference type="AlphaFoldDB" id="D4GNH1"/>
<sequence length="100" mass="11723">MSFRRFGIGLAVNVCTVTQFFARLEVGNVFTFQIHFVTRFRVTTGARSAIMQRKAAESPDFNAFALCQRRGHVLQHFFDCILNDFRRYMSMLSRQPFNQF</sequence>
<gene>
    <name evidence="1" type="ordered locus">PANA_1355</name>
</gene>
<protein>
    <submittedName>
        <fullName evidence="1">Uncharacterized protein</fullName>
    </submittedName>
</protein>
<reference evidence="1 2" key="1">
    <citation type="journal article" date="2010" name="J. Bacteriol.">
        <title>Genome sequence of Pantoea ananatis LMG20103, the causative agent of Eucalyptus blight and dieback.</title>
        <authorList>
            <person name="De Maayer P."/>
            <person name="Chan W.Y."/>
            <person name="Venter S.N."/>
            <person name="Toth I.K."/>
            <person name="Birch P.R."/>
            <person name="Joubert F."/>
            <person name="Coutinho T.A."/>
        </authorList>
    </citation>
    <scope>NUCLEOTIDE SEQUENCE [LARGE SCALE GENOMIC DNA]</scope>
    <source>
        <strain evidence="1 2">LMG 20103</strain>
    </source>
</reference>
<dbReference type="Proteomes" id="UP000001702">
    <property type="component" value="Chromosome"/>
</dbReference>
<evidence type="ECO:0000313" key="1">
    <source>
        <dbReference type="EMBL" id="ADD76522.1"/>
    </source>
</evidence>
<dbReference type="KEGG" id="pam:PANA_1355"/>